<comment type="similarity">
    <text evidence="2">Belongs to the ABC transporter superfamily. ABCG family. Eye pigment precursor importer (TC 3.A.1.204) subfamily.</text>
</comment>
<dbReference type="PANTHER" id="PTHR48042">
    <property type="entry name" value="ABC TRANSPORTER G FAMILY MEMBER 11"/>
    <property type="match status" value="1"/>
</dbReference>
<feature type="domain" description="ABC-2 type transporter transmembrane" evidence="9">
    <location>
        <begin position="182"/>
        <end position="359"/>
    </location>
</feature>
<feature type="domain" description="ABC transporter" evidence="8">
    <location>
        <begin position="5"/>
        <end position="63"/>
    </location>
</feature>
<evidence type="ECO:0000313" key="11">
    <source>
        <dbReference type="EMBL" id="SPD08690.1"/>
    </source>
</evidence>
<dbReference type="Pfam" id="PF19055">
    <property type="entry name" value="ABC2_membrane_7"/>
    <property type="match status" value="1"/>
</dbReference>
<dbReference type="GO" id="GO:0016887">
    <property type="term" value="F:ATP hydrolysis activity"/>
    <property type="evidence" value="ECO:0007669"/>
    <property type="project" value="InterPro"/>
</dbReference>
<evidence type="ECO:0000256" key="6">
    <source>
        <dbReference type="ARBA" id="ARBA00023136"/>
    </source>
</evidence>
<proteinExistence type="inferred from homology"/>
<dbReference type="InterPro" id="IPR013525">
    <property type="entry name" value="ABC2_TM"/>
</dbReference>
<dbReference type="GO" id="GO:0016020">
    <property type="term" value="C:membrane"/>
    <property type="evidence" value="ECO:0007669"/>
    <property type="project" value="UniProtKB-SubCell"/>
</dbReference>
<protein>
    <recommendedName>
        <fullName evidence="12">ABC transporter domain-containing protein</fullName>
    </recommendedName>
</protein>
<evidence type="ECO:0000256" key="1">
    <source>
        <dbReference type="ARBA" id="ARBA00004141"/>
    </source>
</evidence>
<sequence length="460" mass="51492">MLSSEKKERAEMTIREMGLQDSMDTRIGGWSIKGLSGGQKRRVSICIEILTRPKLLFLDEPTSGLDSAASFHVMSRIVKLARQDGRTVIASIHQPSSEVFELFSNLCLLSTGMTVYFGPVSMAEEFFASNGFPCPTLRNPSDHYLRTINKDFDADIIQEPGGTTSTEEVINILVKSYMSSGTFQEVQQLVSKICQQARGSMLMFVAAFLTFMAIGGFPSFVEDMKIFGRERLNGHYGVGAYVIGNTFSSIPYLLIISLVPGAIAYYLVGLQKSFQHFVYFALVLFVCMMLVESLMIIVASIVPDFLMGIITGAGIQGVMMLNGGFFRLPNDLPKPFWRYPMYYIAFHKYANQGFYKNEFEGLTFPNNQAAPTFSSQVGNLSVWESVPYLVHCFGRLASYYNHKYVGVRLCGSLEVKAVCGKLHPLVIKINVELSTWYFMQEITRENVNRFTKTVLDLLGA</sequence>
<dbReference type="InterPro" id="IPR027417">
    <property type="entry name" value="P-loop_NTPase"/>
</dbReference>
<dbReference type="PANTHER" id="PTHR48042:SF19">
    <property type="entry name" value="OS09G0472100 PROTEIN"/>
    <property type="match status" value="1"/>
</dbReference>
<dbReference type="InterPro" id="IPR003439">
    <property type="entry name" value="ABC_transporter-like_ATP-bd"/>
</dbReference>
<keyword evidence="5 7" id="KW-1133">Transmembrane helix</keyword>
<keyword evidence="4 7" id="KW-0812">Transmembrane</keyword>
<accession>A0A2N9HAJ5</accession>
<dbReference type="Pfam" id="PF00005">
    <property type="entry name" value="ABC_tran"/>
    <property type="match status" value="1"/>
</dbReference>
<gene>
    <name evidence="11" type="ORF">FSB_LOCUS36572</name>
</gene>
<evidence type="ECO:0000256" key="3">
    <source>
        <dbReference type="ARBA" id="ARBA00022448"/>
    </source>
</evidence>
<dbReference type="InterPro" id="IPR043926">
    <property type="entry name" value="ABCG_dom"/>
</dbReference>
<keyword evidence="6 7" id="KW-0472">Membrane</keyword>
<reference evidence="11" key="1">
    <citation type="submission" date="2018-02" db="EMBL/GenBank/DDBJ databases">
        <authorList>
            <person name="Cohen D.B."/>
            <person name="Kent A.D."/>
        </authorList>
    </citation>
    <scope>NUCLEOTIDE SEQUENCE</scope>
</reference>
<dbReference type="GO" id="GO:0140359">
    <property type="term" value="F:ABC-type transporter activity"/>
    <property type="evidence" value="ECO:0007669"/>
    <property type="project" value="InterPro"/>
</dbReference>
<evidence type="ECO:0000259" key="10">
    <source>
        <dbReference type="Pfam" id="PF19055"/>
    </source>
</evidence>
<feature type="transmembrane region" description="Helical" evidence="7">
    <location>
        <begin position="305"/>
        <end position="328"/>
    </location>
</feature>
<evidence type="ECO:0000256" key="7">
    <source>
        <dbReference type="SAM" id="Phobius"/>
    </source>
</evidence>
<keyword evidence="3" id="KW-0813">Transport</keyword>
<comment type="subcellular location">
    <subcellularLocation>
        <location evidence="1">Membrane</location>
        <topology evidence="1">Multi-pass membrane protein</topology>
    </subcellularLocation>
</comment>
<organism evidence="11">
    <name type="scientific">Fagus sylvatica</name>
    <name type="common">Beechnut</name>
    <dbReference type="NCBI Taxonomy" id="28930"/>
    <lineage>
        <taxon>Eukaryota</taxon>
        <taxon>Viridiplantae</taxon>
        <taxon>Streptophyta</taxon>
        <taxon>Embryophyta</taxon>
        <taxon>Tracheophyta</taxon>
        <taxon>Spermatophyta</taxon>
        <taxon>Magnoliopsida</taxon>
        <taxon>eudicotyledons</taxon>
        <taxon>Gunneridae</taxon>
        <taxon>Pentapetalae</taxon>
        <taxon>rosids</taxon>
        <taxon>fabids</taxon>
        <taxon>Fagales</taxon>
        <taxon>Fagaceae</taxon>
        <taxon>Fagus</taxon>
    </lineage>
</organism>
<feature type="transmembrane region" description="Helical" evidence="7">
    <location>
        <begin position="277"/>
        <end position="299"/>
    </location>
</feature>
<dbReference type="GO" id="GO:0005524">
    <property type="term" value="F:ATP binding"/>
    <property type="evidence" value="ECO:0007669"/>
    <property type="project" value="InterPro"/>
</dbReference>
<dbReference type="SUPFAM" id="SSF52540">
    <property type="entry name" value="P-loop containing nucleoside triphosphate hydrolases"/>
    <property type="match status" value="1"/>
</dbReference>
<dbReference type="AlphaFoldDB" id="A0A2N9HAJ5"/>
<dbReference type="Gene3D" id="3.40.50.300">
    <property type="entry name" value="P-loop containing nucleotide triphosphate hydrolases"/>
    <property type="match status" value="1"/>
</dbReference>
<dbReference type="EMBL" id="OIVN01003086">
    <property type="protein sequence ID" value="SPD08690.1"/>
    <property type="molecule type" value="Genomic_DNA"/>
</dbReference>
<dbReference type="Pfam" id="PF01061">
    <property type="entry name" value="ABC2_membrane"/>
    <property type="match status" value="1"/>
</dbReference>
<evidence type="ECO:0000256" key="2">
    <source>
        <dbReference type="ARBA" id="ARBA00005814"/>
    </source>
</evidence>
<evidence type="ECO:0008006" key="12">
    <source>
        <dbReference type="Google" id="ProtNLM"/>
    </source>
</evidence>
<evidence type="ECO:0000256" key="5">
    <source>
        <dbReference type="ARBA" id="ARBA00022989"/>
    </source>
</evidence>
<name>A0A2N9HAJ5_FAGSY</name>
<evidence type="ECO:0000259" key="8">
    <source>
        <dbReference type="Pfam" id="PF00005"/>
    </source>
</evidence>
<dbReference type="InterPro" id="IPR052215">
    <property type="entry name" value="Plant_ABCG"/>
</dbReference>
<feature type="transmembrane region" description="Helical" evidence="7">
    <location>
        <begin position="241"/>
        <end position="268"/>
    </location>
</feature>
<feature type="domain" description="ABC transporter family G" evidence="10">
    <location>
        <begin position="93"/>
        <end position="147"/>
    </location>
</feature>
<evidence type="ECO:0000259" key="9">
    <source>
        <dbReference type="Pfam" id="PF01061"/>
    </source>
</evidence>
<feature type="transmembrane region" description="Helical" evidence="7">
    <location>
        <begin position="201"/>
        <end position="221"/>
    </location>
</feature>
<evidence type="ECO:0000256" key="4">
    <source>
        <dbReference type="ARBA" id="ARBA00022692"/>
    </source>
</evidence>